<evidence type="ECO:0000313" key="12">
    <source>
        <dbReference type="Proteomes" id="UP000283530"/>
    </source>
</evidence>
<dbReference type="OrthoDB" id="8062037at2759"/>
<name>A0A3S4P2Z6_9MAGN</name>
<dbReference type="GO" id="GO:0008270">
    <property type="term" value="F:zinc ion binding"/>
    <property type="evidence" value="ECO:0007669"/>
    <property type="project" value="UniProtKB-KW"/>
</dbReference>
<evidence type="ECO:0000256" key="6">
    <source>
        <dbReference type="ARBA" id="ARBA00022786"/>
    </source>
</evidence>
<comment type="catalytic activity">
    <reaction evidence="1">
        <text>S-ubiquitinyl-[E2 ubiquitin-conjugating enzyme]-L-cysteine + [acceptor protein]-L-lysine = [E2 ubiquitin-conjugating enzyme]-L-cysteine + N(6)-ubiquitinyl-[acceptor protein]-L-lysine.</text>
        <dbReference type="EC" id="2.3.2.27"/>
    </reaction>
</comment>
<dbReference type="AlphaFoldDB" id="A0A3S4P2Z6"/>
<evidence type="ECO:0000313" key="11">
    <source>
        <dbReference type="EMBL" id="RWR85000.1"/>
    </source>
</evidence>
<evidence type="ECO:0000259" key="10">
    <source>
        <dbReference type="PROSITE" id="PS50089"/>
    </source>
</evidence>
<evidence type="ECO:0000256" key="8">
    <source>
        <dbReference type="PROSITE-ProRule" id="PRU00175"/>
    </source>
</evidence>
<dbReference type="InterPro" id="IPR013083">
    <property type="entry name" value="Znf_RING/FYVE/PHD"/>
</dbReference>
<dbReference type="PANTHER" id="PTHR22765:SF449">
    <property type="entry name" value="RING_U-BOX SUPERFAMILY PROTEIN"/>
    <property type="match status" value="1"/>
</dbReference>
<evidence type="ECO:0000256" key="7">
    <source>
        <dbReference type="ARBA" id="ARBA00022833"/>
    </source>
</evidence>
<evidence type="ECO:0000256" key="2">
    <source>
        <dbReference type="ARBA" id="ARBA00012483"/>
    </source>
</evidence>
<evidence type="ECO:0000256" key="4">
    <source>
        <dbReference type="ARBA" id="ARBA00022723"/>
    </source>
</evidence>
<keyword evidence="6" id="KW-0833">Ubl conjugation pathway</keyword>
<dbReference type="Gene3D" id="3.30.40.10">
    <property type="entry name" value="Zinc/RING finger domain, C3HC4 (zinc finger)"/>
    <property type="match status" value="1"/>
</dbReference>
<dbReference type="GO" id="GO:0061630">
    <property type="term" value="F:ubiquitin protein ligase activity"/>
    <property type="evidence" value="ECO:0007669"/>
    <property type="project" value="UniProtKB-EC"/>
</dbReference>
<dbReference type="FunFam" id="3.30.40.10:FF:000022">
    <property type="entry name" value="E3 ubiquitin-protein ligase RING1-like"/>
    <property type="match status" value="1"/>
</dbReference>
<dbReference type="STRING" id="337451.A0A3S4P2Z6"/>
<organism evidence="11 12">
    <name type="scientific">Cinnamomum micranthum f. kanehirae</name>
    <dbReference type="NCBI Taxonomy" id="337451"/>
    <lineage>
        <taxon>Eukaryota</taxon>
        <taxon>Viridiplantae</taxon>
        <taxon>Streptophyta</taxon>
        <taxon>Embryophyta</taxon>
        <taxon>Tracheophyta</taxon>
        <taxon>Spermatophyta</taxon>
        <taxon>Magnoliopsida</taxon>
        <taxon>Magnoliidae</taxon>
        <taxon>Laurales</taxon>
        <taxon>Lauraceae</taxon>
        <taxon>Cinnamomum</taxon>
    </lineage>
</organism>
<keyword evidence="4" id="KW-0479">Metal-binding</keyword>
<keyword evidence="5 8" id="KW-0863">Zinc-finger</keyword>
<dbReference type="PROSITE" id="PS50089">
    <property type="entry name" value="ZF_RING_2"/>
    <property type="match status" value="1"/>
</dbReference>
<dbReference type="PANTHER" id="PTHR22765">
    <property type="entry name" value="RING FINGER AND PROTEASE ASSOCIATED DOMAIN-CONTAINING"/>
    <property type="match status" value="1"/>
</dbReference>
<dbReference type="EMBL" id="QPKB01000005">
    <property type="protein sequence ID" value="RWR85000.1"/>
    <property type="molecule type" value="Genomic_DNA"/>
</dbReference>
<dbReference type="EC" id="2.3.2.27" evidence="2"/>
<comment type="caution">
    <text evidence="11">The sequence shown here is derived from an EMBL/GenBank/DDBJ whole genome shotgun (WGS) entry which is preliminary data.</text>
</comment>
<dbReference type="SMART" id="SM00184">
    <property type="entry name" value="RING"/>
    <property type="match status" value="1"/>
</dbReference>
<dbReference type="InterPro" id="IPR051826">
    <property type="entry name" value="E3_ubiquitin-ligase_domain"/>
</dbReference>
<dbReference type="GO" id="GO:0006511">
    <property type="term" value="P:ubiquitin-dependent protein catabolic process"/>
    <property type="evidence" value="ECO:0007669"/>
    <property type="project" value="TreeGrafter"/>
</dbReference>
<keyword evidence="12" id="KW-1185">Reference proteome</keyword>
<evidence type="ECO:0000256" key="9">
    <source>
        <dbReference type="SAM" id="MobiDB-lite"/>
    </source>
</evidence>
<feature type="region of interest" description="Disordered" evidence="9">
    <location>
        <begin position="39"/>
        <end position="61"/>
    </location>
</feature>
<dbReference type="SUPFAM" id="SSF57850">
    <property type="entry name" value="RING/U-box"/>
    <property type="match status" value="1"/>
</dbReference>
<feature type="region of interest" description="Disordered" evidence="9">
    <location>
        <begin position="1"/>
        <end position="23"/>
    </location>
</feature>
<evidence type="ECO:0000256" key="5">
    <source>
        <dbReference type="ARBA" id="ARBA00022771"/>
    </source>
</evidence>
<sequence length="491" mass="54873">MAGVSDLLLLPPPNHDEEEEDHLETLDLIHPTFPHHLDRPIHPFFPQSPHIPPSDPSLLHDSEDESIDFELRELGGSDSESESYSASDSRSDLFEGEEVSLAFDLFDRIQTHQTHVSHERSSNPSNFRVFEGNVEMGSNFLELGLGFGVDSGHEGIDQGEICDGVAGEGSEDGFFVGNSEDSKSESGLSSEICEFDGDGLHFQISDGFGSESDSDDGRVVPIDLNSDGGEAPDMVSEDLGVLPLCWDCLRLGDGRDQIEDFEWEEVERRTAVEEDEAMNMEIETVINMALDTSVNEEQSISIHEMHNATAVEGAMQSLDWEVLLAVNDLVHSEHNPVQEEETESYLGDHDDYVQTTEYEVLFGQFTEAENSLRGSPPAAKHIVENLPSIFLAKEDIEKNNALCAICKDEISLDERVKRLPCAHHYHGECILPWLGIRNTCPVCRFELPTDDPDYEHWRHQRDARGVLEEVSRVRNYKGLKKGMHAFVQGNL</sequence>
<protein>
    <recommendedName>
        <fullName evidence="2">RING-type E3 ubiquitin transferase</fullName>
        <ecNumber evidence="2">2.3.2.27</ecNumber>
    </recommendedName>
</protein>
<proteinExistence type="predicted"/>
<feature type="domain" description="RING-type" evidence="10">
    <location>
        <begin position="403"/>
        <end position="444"/>
    </location>
</feature>
<dbReference type="InterPro" id="IPR001841">
    <property type="entry name" value="Znf_RING"/>
</dbReference>
<reference evidence="11 12" key="1">
    <citation type="journal article" date="2019" name="Nat. Plants">
        <title>Stout camphor tree genome fills gaps in understanding of flowering plant genome evolution.</title>
        <authorList>
            <person name="Chaw S.M."/>
            <person name="Liu Y.C."/>
            <person name="Wu Y.W."/>
            <person name="Wang H.Y."/>
            <person name="Lin C.I."/>
            <person name="Wu C.S."/>
            <person name="Ke H.M."/>
            <person name="Chang L.Y."/>
            <person name="Hsu C.Y."/>
            <person name="Yang H.T."/>
            <person name="Sudianto E."/>
            <person name="Hsu M.H."/>
            <person name="Wu K.P."/>
            <person name="Wang L.N."/>
            <person name="Leebens-Mack J.H."/>
            <person name="Tsai I.J."/>
        </authorList>
    </citation>
    <scope>NUCLEOTIDE SEQUENCE [LARGE SCALE GENOMIC DNA]</scope>
    <source>
        <strain evidence="12">cv. Chaw 1501</strain>
        <tissue evidence="11">Young leaves</tissue>
    </source>
</reference>
<dbReference type="Pfam" id="PF13639">
    <property type="entry name" value="zf-RING_2"/>
    <property type="match status" value="1"/>
</dbReference>
<dbReference type="Proteomes" id="UP000283530">
    <property type="component" value="Unassembled WGS sequence"/>
</dbReference>
<evidence type="ECO:0000256" key="3">
    <source>
        <dbReference type="ARBA" id="ARBA00022679"/>
    </source>
</evidence>
<keyword evidence="3" id="KW-0808">Transferase</keyword>
<evidence type="ECO:0000256" key="1">
    <source>
        <dbReference type="ARBA" id="ARBA00000900"/>
    </source>
</evidence>
<gene>
    <name evidence="11" type="ORF">CKAN_01384000</name>
</gene>
<accession>A0A3S4P2Z6</accession>
<keyword evidence="7" id="KW-0862">Zinc</keyword>